<evidence type="ECO:0000256" key="5">
    <source>
        <dbReference type="ARBA" id="ARBA00022475"/>
    </source>
</evidence>
<dbReference type="FunFam" id="2.60.40.10:FF:000728">
    <property type="entry name" value="Plexin D1"/>
    <property type="match status" value="1"/>
</dbReference>
<dbReference type="CDD" id="cd11247">
    <property type="entry name" value="Sema_plexin_D1"/>
    <property type="match status" value="1"/>
</dbReference>
<dbReference type="GO" id="GO:0007162">
    <property type="term" value="P:negative regulation of cell adhesion"/>
    <property type="evidence" value="ECO:0007669"/>
    <property type="project" value="TreeGrafter"/>
</dbReference>
<dbReference type="Pfam" id="PF01437">
    <property type="entry name" value="PSI"/>
    <property type="match status" value="1"/>
</dbReference>
<dbReference type="GO" id="GO:0001525">
    <property type="term" value="P:angiogenesis"/>
    <property type="evidence" value="ECO:0007669"/>
    <property type="project" value="UniProtKB-KW"/>
</dbReference>
<dbReference type="InterPro" id="IPR036352">
    <property type="entry name" value="Semap_dom_sf"/>
</dbReference>
<evidence type="ECO:0000256" key="12">
    <source>
        <dbReference type="ARBA" id="ARBA00023157"/>
    </source>
</evidence>
<comment type="subunit">
    <text evidence="16">Interacts with NRP1 and SEMA4A. Interacts with SH3BP1; they dissociate upon SEMA3E binding to PLXND1 allowing SH3BP1 to transduce downstream signal through RAC1 inactivation.</text>
</comment>
<keyword evidence="9" id="KW-0677">Repeat</keyword>
<dbReference type="Ensembl" id="ENSMUNT00000033978.1">
    <property type="protein sequence ID" value="ENSMUNP00000027403.1"/>
    <property type="gene ID" value="ENSMUNG00000013560.2"/>
</dbReference>
<dbReference type="InterPro" id="IPR002165">
    <property type="entry name" value="Plexin_repeat"/>
</dbReference>
<dbReference type="InterPro" id="IPR042719">
    <property type="entry name" value="Plexin-D1_Sema"/>
</dbReference>
<dbReference type="FunFam" id="3.10.20.90:FF:000098">
    <property type="entry name" value="Plexin D1"/>
    <property type="match status" value="1"/>
</dbReference>
<dbReference type="FunFam" id="2.60.40.10:FF:000843">
    <property type="entry name" value="Plexin D1"/>
    <property type="match status" value="1"/>
</dbReference>
<dbReference type="InterPro" id="IPR001627">
    <property type="entry name" value="Semap_dom"/>
</dbReference>
<dbReference type="GO" id="GO:0002116">
    <property type="term" value="C:semaphorin receptor complex"/>
    <property type="evidence" value="ECO:0007669"/>
    <property type="project" value="TreeGrafter"/>
</dbReference>
<comment type="subcellular location">
    <subcellularLocation>
        <location evidence="2">Cell membrane</location>
        <topology evidence="2">Single-pass membrane protein</topology>
    </subcellularLocation>
    <subcellularLocation>
        <location evidence="1">Cell projection</location>
        <location evidence="1">Lamellipodium membrane</location>
    </subcellularLocation>
</comment>
<keyword evidence="11" id="KW-0472">Membrane</keyword>
<reference evidence="20" key="2">
    <citation type="submission" date="2025-08" db="UniProtKB">
        <authorList>
            <consortium name="Ensembl"/>
        </authorList>
    </citation>
    <scope>IDENTIFICATION</scope>
</reference>
<proteinExistence type="inferred from homology"/>
<evidence type="ECO:0000256" key="2">
    <source>
        <dbReference type="ARBA" id="ARBA00004162"/>
    </source>
</evidence>
<sequence>MAPAPGAEPRPPALLPLLLLPLLLPLLPGPAAGLEVQRKFLSPTLTNNFALDGPGSRVYLAAVNRLFQLSGGELALEAEAAVGPVLDSPLCHAPQLPQASCEHPKVLTNNYNKILQPDPEQGVLVVCGSIYQGLCQLRSMANISAVAVRFPPGGSDPVTVFPSMLNVAANHPNASTVGLVLRRGGGGGARLLVAATYTGFGSPFFPRNRSLEDHRFENTPEIAIRALNARGDLAKLFTFDINPSDDNIFKIKQGAKARHKLSFVRAFLQRGAALPARRPYAYLALNSEANAGDKESPSHSLLARICLGEAAETTLNGSGETKKLTESYIQLGLRCGGASDAFTRLVSVFPARELLFGVFERAGAGGGGGRPQSALCVFRFAEIEETIRAARNSCFVSPAAGMVTVLDSVVQGTGPACEKRNIQLQPEQLDCGAAHLQHPLAIVNPVTATPVFTYSGLTAVAVASVNNYTVVFLGTASGGLLKINLDSTMKVISRRSISVAYGEPVHPIMQFDPSDSTYLYLMTSYQMTRVKVAACNQYSTCTECLAAADAYCGWCTMETRCSLQHECTNFTGASFWVSTSEGVQQCPAMTILEPEINIDKENPVLIIQINGTIPNLNGTNISCDYGNNIHTVARVAGDYVNQFIYCSLLPREKYPAFPEDQDHVIVETALRVNSKNIIQANFTIYDCKRTGNIYPKRKKIDCPRIVPASLEPMPTGVPRDMTITLANATFSKVNEFPERWEGSGEPRHLHTAEKSHLFPVNLQLKHRPDRFIDSPEMMTVEVYNCATGSADCSQCLGREDLGHRCVWSESSSSCRLHSESPQLSDTCPAPEIKKIEPLRGPLEGGTLLTIRGRNLGRRFSDVVGAVRIGSVPCVPLRTRYIVSEAIVCQTGEAQEAFSDVVTVNVSQEGKSRERYSFVLPVVQSIAPLNGPKAGGTRVTIRGSSLDVGSELRVLVNTSRQCTDLSRNASTITCTMPSTELTAAVRVCVQFENKSCASYNITFKYEKNPIISDISPKKSQISGGRIITLEGRGFELVQNVSMVVRGIGREPTSCKVHTDTIITCPSPAASNITVGSKPAPVDFYLNGRLYTDDRPALDEEMYPEEALHISKFNLEYYADPQFFTAKKEKWIKHHPGEPLTLVIHKEPDSLGLESNEYQVKIGLISCEIQIVSDKVIHCSVNESLSTSDRQLPVTIQVGKFNYTIAMLHLGGGETAIIVSIVICSILLVLSVVALFVFCTKSRRAERYWQKTLLQMEEMESQIREEIRKGFAELQTDMTDLTKELNRSQGIPFLEYKHFVTRTFFPKCSSLYEECYILPSQQLSSQVGSQVQETHPLLVGEWKIPENCRPNMEEGISLFSTLLNNKHFLIVFVHALEQQKDFAVRDRCNLASLLTIALHGKLEYYTSIMKDLLVDLIDASASKNPKLMLRRTESVVEKMLTNWMSICMYSYLRETVGEPFFLLICAIKQQINKGSIDAITGKARYTLNEEWLLRENIEAKPRNLNVSFQGCGMDSLSVRAMDTDTLSQVKEKILEAFCKNVPYSQWPRVEDVDLEWFATSTDSYILRDLDDTSVVEDGRKKLNTLAHYKIPEGASLVLPTDESVEHKKSHRQSHRKKVLPEIYLTRLLSTKGTLQKFLDDLFKAILSIRDDKPPVAVKYFFDFLEEQAEKRGITDPDTMHIWKTNSLPLRFWVNILKNPQFVFDIDKTDHIDACLSVIAQAFIDACSLSDLQLGKDSPTNKLLYAKEIPEYRKIVQRYYKQIHDMPPLSEQEMNAHLAEESRKYRNEFNTNVAMAEIYKYAKRYRSQIVAALDANPTTKRTQLQHKFEQVIALMEDNIYECCSEA</sequence>
<dbReference type="InterPro" id="IPR046800">
    <property type="entry name" value="Plexin_RBD"/>
</dbReference>
<dbReference type="SMART" id="SM00423">
    <property type="entry name" value="PSI"/>
    <property type="match status" value="2"/>
</dbReference>
<reference evidence="20" key="3">
    <citation type="submission" date="2025-09" db="UniProtKB">
        <authorList>
            <consortium name="Ensembl"/>
        </authorList>
    </citation>
    <scope>IDENTIFICATION</scope>
</reference>
<dbReference type="GO" id="GO:0050772">
    <property type="term" value="P:positive regulation of axonogenesis"/>
    <property type="evidence" value="ECO:0007669"/>
    <property type="project" value="TreeGrafter"/>
</dbReference>
<dbReference type="PANTHER" id="PTHR22625:SF7">
    <property type="entry name" value="PLEXIN-D1"/>
    <property type="match status" value="1"/>
</dbReference>
<evidence type="ECO:0000256" key="17">
    <source>
        <dbReference type="ARBA" id="ARBA00070692"/>
    </source>
</evidence>
<dbReference type="SUPFAM" id="SSF48350">
    <property type="entry name" value="GTPase activation domain, GAP"/>
    <property type="match status" value="1"/>
</dbReference>
<dbReference type="CDD" id="cd01180">
    <property type="entry name" value="IPT_plexin_repeat1"/>
    <property type="match status" value="1"/>
</dbReference>
<evidence type="ECO:0000256" key="8">
    <source>
        <dbReference type="ARBA" id="ARBA00022729"/>
    </source>
</evidence>
<dbReference type="SMART" id="SM00429">
    <property type="entry name" value="IPT"/>
    <property type="match status" value="3"/>
</dbReference>
<dbReference type="GO" id="GO:0008360">
    <property type="term" value="P:regulation of cell shape"/>
    <property type="evidence" value="ECO:0007669"/>
    <property type="project" value="TreeGrafter"/>
</dbReference>
<name>A0A8V5HIP0_MELUD</name>
<dbReference type="CDD" id="cd12788">
    <property type="entry name" value="RasGAP_plexin_D1"/>
    <property type="match status" value="1"/>
</dbReference>
<dbReference type="PROSITE" id="PS51004">
    <property type="entry name" value="SEMA"/>
    <property type="match status" value="1"/>
</dbReference>
<evidence type="ECO:0000256" key="1">
    <source>
        <dbReference type="ARBA" id="ARBA00004121"/>
    </source>
</evidence>
<dbReference type="GO" id="GO:0043542">
    <property type="term" value="P:endothelial cell migration"/>
    <property type="evidence" value="ECO:0007669"/>
    <property type="project" value="TreeGrafter"/>
</dbReference>
<comment type="similarity">
    <text evidence="3">Belongs to the plexin family.</text>
</comment>
<organism evidence="20 21">
    <name type="scientific">Melopsittacus undulatus</name>
    <name type="common">Budgerigar</name>
    <name type="synonym">Psittacus undulatus</name>
    <dbReference type="NCBI Taxonomy" id="13146"/>
    <lineage>
        <taxon>Eukaryota</taxon>
        <taxon>Metazoa</taxon>
        <taxon>Chordata</taxon>
        <taxon>Craniata</taxon>
        <taxon>Vertebrata</taxon>
        <taxon>Euteleostomi</taxon>
        <taxon>Archelosauria</taxon>
        <taxon>Archosauria</taxon>
        <taxon>Dinosauria</taxon>
        <taxon>Saurischia</taxon>
        <taxon>Theropoda</taxon>
        <taxon>Coelurosauria</taxon>
        <taxon>Aves</taxon>
        <taxon>Neognathae</taxon>
        <taxon>Neoaves</taxon>
        <taxon>Telluraves</taxon>
        <taxon>Australaves</taxon>
        <taxon>Psittaciformes</taxon>
        <taxon>Psittaculidae</taxon>
        <taxon>Melopsittacus</taxon>
    </lineage>
</organism>
<keyword evidence="6" id="KW-0037">Angiogenesis</keyword>
<dbReference type="FunFam" id="2.130.10.10:FF:000386">
    <property type="entry name" value="Plexin D1"/>
    <property type="match status" value="1"/>
</dbReference>
<dbReference type="Pfam" id="PF17960">
    <property type="entry name" value="TIG_plexin"/>
    <property type="match status" value="1"/>
</dbReference>
<keyword evidence="21" id="KW-1185">Reference proteome</keyword>
<dbReference type="FunFam" id="2.60.40.10:FF:000630">
    <property type="entry name" value="Plexin D1"/>
    <property type="match status" value="1"/>
</dbReference>
<dbReference type="InterPro" id="IPR013783">
    <property type="entry name" value="Ig-like_fold"/>
</dbReference>
<dbReference type="Gene3D" id="1.10.506.10">
    <property type="entry name" value="GTPase Activation - p120gap, domain 1"/>
    <property type="match status" value="1"/>
</dbReference>
<keyword evidence="12" id="KW-1015">Disulfide bond</keyword>
<gene>
    <name evidence="20" type="primary">LOC101870321</name>
</gene>
<evidence type="ECO:0000256" key="10">
    <source>
        <dbReference type="ARBA" id="ARBA00022989"/>
    </source>
</evidence>
<keyword evidence="15" id="KW-0966">Cell projection</keyword>
<accession>A0A8V5HIP0</accession>
<dbReference type="GO" id="GO:0003151">
    <property type="term" value="P:outflow tract morphogenesis"/>
    <property type="evidence" value="ECO:0007669"/>
    <property type="project" value="UniProtKB-ARBA"/>
</dbReference>
<dbReference type="Pfam" id="PF01833">
    <property type="entry name" value="TIG"/>
    <property type="match status" value="3"/>
</dbReference>
<evidence type="ECO:0000313" key="21">
    <source>
        <dbReference type="Proteomes" id="UP000694405"/>
    </source>
</evidence>
<evidence type="ECO:0000259" key="19">
    <source>
        <dbReference type="PROSITE" id="PS51004"/>
    </source>
</evidence>
<keyword evidence="8" id="KW-0732">Signal</keyword>
<dbReference type="Pfam" id="PF20170">
    <property type="entry name" value="Plexin_RBD"/>
    <property type="match status" value="1"/>
</dbReference>
<dbReference type="Gene3D" id="2.60.40.10">
    <property type="entry name" value="Immunoglobulins"/>
    <property type="match status" value="4"/>
</dbReference>
<keyword evidence="10" id="KW-1133">Transmembrane helix</keyword>
<evidence type="ECO:0000256" key="9">
    <source>
        <dbReference type="ARBA" id="ARBA00022737"/>
    </source>
</evidence>
<dbReference type="Pfam" id="PF01403">
    <property type="entry name" value="Sema"/>
    <property type="match status" value="1"/>
</dbReference>
<protein>
    <recommendedName>
        <fullName evidence="17">Plexin-D1</fullName>
    </recommendedName>
</protein>
<evidence type="ECO:0000256" key="7">
    <source>
        <dbReference type="ARBA" id="ARBA00022692"/>
    </source>
</evidence>
<dbReference type="FunFam" id="1.10.506.10:FF:000024">
    <property type="entry name" value="Plexin D1"/>
    <property type="match status" value="1"/>
</dbReference>
<dbReference type="PANTHER" id="PTHR22625">
    <property type="entry name" value="PLEXIN"/>
    <property type="match status" value="1"/>
</dbReference>
<dbReference type="InterPro" id="IPR013548">
    <property type="entry name" value="Plexin_cytoplasmic_RasGAP_dom"/>
</dbReference>
<evidence type="ECO:0000313" key="20">
    <source>
        <dbReference type="Ensembl" id="ENSMUNP00000027403.1"/>
    </source>
</evidence>
<dbReference type="InterPro" id="IPR008936">
    <property type="entry name" value="Rho_GTPase_activation_prot"/>
</dbReference>
<evidence type="ECO:0000256" key="11">
    <source>
        <dbReference type="ARBA" id="ARBA00023136"/>
    </source>
</evidence>
<dbReference type="SUPFAM" id="SSF103575">
    <property type="entry name" value="Plexin repeat"/>
    <property type="match status" value="1"/>
</dbReference>
<dbReference type="SMART" id="SM00630">
    <property type="entry name" value="Sema"/>
    <property type="match status" value="1"/>
</dbReference>
<dbReference type="InterPro" id="IPR015943">
    <property type="entry name" value="WD40/YVTN_repeat-like_dom_sf"/>
</dbReference>
<evidence type="ECO:0000256" key="15">
    <source>
        <dbReference type="ARBA" id="ARBA00023273"/>
    </source>
</evidence>
<dbReference type="InterPro" id="IPR014756">
    <property type="entry name" value="Ig_E-set"/>
</dbReference>
<dbReference type="FunFam" id="1.10.506.10:FF:000025">
    <property type="entry name" value="Plexin D1"/>
    <property type="match status" value="1"/>
</dbReference>
<evidence type="ECO:0000256" key="3">
    <source>
        <dbReference type="ARBA" id="ARBA00010297"/>
    </source>
</evidence>
<dbReference type="SUPFAM" id="SSF81296">
    <property type="entry name" value="E set domains"/>
    <property type="match status" value="3"/>
</dbReference>
<dbReference type="GO" id="GO:0031258">
    <property type="term" value="C:lamellipodium membrane"/>
    <property type="evidence" value="ECO:0007669"/>
    <property type="project" value="UniProtKB-SubCell"/>
</dbReference>
<keyword evidence="7" id="KW-0812">Transmembrane</keyword>
<dbReference type="Pfam" id="PF08337">
    <property type="entry name" value="Plexin_cytopl"/>
    <property type="match status" value="1"/>
</dbReference>
<dbReference type="GO" id="GO:0017154">
    <property type="term" value="F:semaphorin receptor activity"/>
    <property type="evidence" value="ECO:0007669"/>
    <property type="project" value="InterPro"/>
</dbReference>
<evidence type="ECO:0000256" key="6">
    <source>
        <dbReference type="ARBA" id="ARBA00022657"/>
    </source>
</evidence>
<evidence type="ECO:0000256" key="16">
    <source>
        <dbReference type="ARBA" id="ARBA00064500"/>
    </source>
</evidence>
<dbReference type="SUPFAM" id="SSF101912">
    <property type="entry name" value="Sema domain"/>
    <property type="match status" value="1"/>
</dbReference>
<dbReference type="Proteomes" id="UP000694405">
    <property type="component" value="Chromosome 9"/>
</dbReference>
<evidence type="ECO:0000256" key="18">
    <source>
        <dbReference type="PROSITE-ProRule" id="PRU00352"/>
    </source>
</evidence>
<dbReference type="InterPro" id="IPR002909">
    <property type="entry name" value="IPT_dom"/>
</dbReference>
<dbReference type="Gene3D" id="2.130.10.10">
    <property type="entry name" value="YVTN repeat-like/Quinoprotein amine dehydrogenase"/>
    <property type="match status" value="1"/>
</dbReference>
<reference evidence="20" key="1">
    <citation type="submission" date="2020-03" db="EMBL/GenBank/DDBJ databases">
        <title>Melopsittacus undulatus (budgerigar) genome, bMelUnd1, maternal haplotype with Z.</title>
        <authorList>
            <person name="Gedman G."/>
            <person name="Mountcastle J."/>
            <person name="Haase B."/>
            <person name="Formenti G."/>
            <person name="Wright T."/>
            <person name="Apodaca J."/>
            <person name="Pelan S."/>
            <person name="Chow W."/>
            <person name="Rhie A."/>
            <person name="Howe K."/>
            <person name="Fedrigo O."/>
            <person name="Jarvis E.D."/>
        </authorList>
    </citation>
    <scope>NUCLEOTIDE SEQUENCE [LARGE SCALE GENOMIC DNA]</scope>
</reference>
<evidence type="ECO:0000256" key="14">
    <source>
        <dbReference type="ARBA" id="ARBA00023180"/>
    </source>
</evidence>
<dbReference type="InterPro" id="IPR016201">
    <property type="entry name" value="PSI"/>
</dbReference>
<keyword evidence="5" id="KW-1003">Cell membrane</keyword>
<dbReference type="InterPro" id="IPR031148">
    <property type="entry name" value="Plexin"/>
</dbReference>
<evidence type="ECO:0000256" key="4">
    <source>
        <dbReference type="ARBA" id="ARBA00022473"/>
    </source>
</evidence>
<keyword evidence="14" id="KW-0325">Glycoprotein</keyword>
<evidence type="ECO:0000256" key="13">
    <source>
        <dbReference type="ARBA" id="ARBA00023170"/>
    </source>
</evidence>
<dbReference type="FunFam" id="2.60.40.10:FF:000927">
    <property type="entry name" value="Plexin D1"/>
    <property type="match status" value="1"/>
</dbReference>
<keyword evidence="4" id="KW-0217">Developmental protein</keyword>
<feature type="domain" description="Sema" evidence="19">
    <location>
        <begin position="23"/>
        <end position="532"/>
    </location>
</feature>
<dbReference type="Gene3D" id="3.10.20.90">
    <property type="entry name" value="Phosphatidylinositol 3-kinase Catalytic Subunit, Chain A, domain 1"/>
    <property type="match status" value="1"/>
</dbReference>
<dbReference type="GO" id="GO:0030334">
    <property type="term" value="P:regulation of cell migration"/>
    <property type="evidence" value="ECO:0007669"/>
    <property type="project" value="TreeGrafter"/>
</dbReference>
<dbReference type="InterPro" id="IPR041019">
    <property type="entry name" value="TIG1_plexin"/>
</dbReference>
<comment type="caution">
    <text evidence="18">Lacks conserved residue(s) required for the propagation of feature annotation.</text>
</comment>
<keyword evidence="13" id="KW-0675">Receptor</keyword>